<evidence type="ECO:0000313" key="3">
    <source>
        <dbReference type="Proteomes" id="UP000501379"/>
    </source>
</evidence>
<sequence length="170" mass="19557">MKVNTQKAKQLIKLTLLVGLLTYAAFFFYGAIMAYDFCNGPRGPANSSERSACFQLNHDAYQRMPLLIDHPAFENCSFSKIKHGNYWATLNCLDDKQNNGLFSPMDEVQSACTTFNNQSYKEILECIATDREARARVLENTSHPYYVECSNQWHQYSHIEMCMSSPAWRK</sequence>
<dbReference type="RefSeq" id="WP_173210942.1">
    <property type="nucleotide sequence ID" value="NZ_CP053697.2"/>
</dbReference>
<keyword evidence="1" id="KW-0812">Transmembrane</keyword>
<feature type="transmembrane region" description="Helical" evidence="1">
    <location>
        <begin position="12"/>
        <end position="35"/>
    </location>
</feature>
<keyword evidence="3" id="KW-1185">Reference proteome</keyword>
<organism evidence="2 3">
    <name type="scientific">Aquipseudomonas campi</name>
    <dbReference type="NCBI Taxonomy" id="2731681"/>
    <lineage>
        <taxon>Bacteria</taxon>
        <taxon>Pseudomonadati</taxon>
        <taxon>Pseudomonadota</taxon>
        <taxon>Gammaproteobacteria</taxon>
        <taxon>Pseudomonadales</taxon>
        <taxon>Pseudomonadaceae</taxon>
        <taxon>Aquipseudomonas</taxon>
    </lineage>
</organism>
<protein>
    <submittedName>
        <fullName evidence="2">Uncharacterized protein</fullName>
    </submittedName>
</protein>
<keyword evidence="1" id="KW-1133">Transmembrane helix</keyword>
<proteinExistence type="predicted"/>
<evidence type="ECO:0000313" key="2">
    <source>
        <dbReference type="EMBL" id="QKE65235.1"/>
    </source>
</evidence>
<reference evidence="2" key="1">
    <citation type="submission" date="2020-07" db="EMBL/GenBank/DDBJ databases">
        <title>Nitrate ammonifying Pseudomonas campi sp. nov. isolated from German agricultural grassland.</title>
        <authorList>
            <person name="Timsy T."/>
            <person name="Ulrich A."/>
            <person name="Spanner T."/>
            <person name="Foesel B."/>
            <person name="Kolb S."/>
            <person name="Horn M.A."/>
            <person name="Behrendt U."/>
        </authorList>
    </citation>
    <scope>NUCLEOTIDE SEQUENCE</scope>
    <source>
        <strain evidence="2">S1-A32-2</strain>
    </source>
</reference>
<name>A0A6M8G8R7_9GAMM</name>
<dbReference type="EMBL" id="CP053697">
    <property type="protein sequence ID" value="QKE65235.1"/>
    <property type="molecule type" value="Genomic_DNA"/>
</dbReference>
<evidence type="ECO:0000256" key="1">
    <source>
        <dbReference type="SAM" id="Phobius"/>
    </source>
</evidence>
<accession>A0A6M8G8R7</accession>
<dbReference type="KEGG" id="pcam:HNE05_18360"/>
<dbReference type="Proteomes" id="UP000501379">
    <property type="component" value="Chromosome"/>
</dbReference>
<gene>
    <name evidence="2" type="ORF">HNE05_18360</name>
</gene>
<dbReference type="AlphaFoldDB" id="A0A6M8G8R7"/>
<keyword evidence="1" id="KW-0472">Membrane</keyword>